<dbReference type="OrthoDB" id="7004480at2"/>
<dbReference type="Proteomes" id="UP000326729">
    <property type="component" value="Unassembled WGS sequence"/>
</dbReference>
<dbReference type="RefSeq" id="WP_150717999.1">
    <property type="nucleotide sequence ID" value="NZ_CABVGY010000028.1"/>
</dbReference>
<evidence type="ECO:0000259" key="1">
    <source>
        <dbReference type="Pfam" id="PF13672"/>
    </source>
</evidence>
<evidence type="ECO:0000313" key="3">
    <source>
        <dbReference type="Proteomes" id="UP000326729"/>
    </source>
</evidence>
<gene>
    <name evidence="2" type="ORF">PS659_04390</name>
</gene>
<dbReference type="InterPro" id="IPR001932">
    <property type="entry name" value="PPM-type_phosphatase-like_dom"/>
</dbReference>
<dbReference type="Gene3D" id="3.60.40.10">
    <property type="entry name" value="PPM-type phosphatase domain"/>
    <property type="match status" value="1"/>
</dbReference>
<reference evidence="2 3" key="1">
    <citation type="submission" date="2019-09" db="EMBL/GenBank/DDBJ databases">
        <authorList>
            <person name="Chandra G."/>
            <person name="Truman W A."/>
        </authorList>
    </citation>
    <scope>NUCLEOTIDE SEQUENCE [LARGE SCALE GENOMIC DNA]</scope>
    <source>
        <strain evidence="2">PS659</strain>
    </source>
</reference>
<proteinExistence type="predicted"/>
<dbReference type="SUPFAM" id="SSF81606">
    <property type="entry name" value="PP2C-like"/>
    <property type="match status" value="1"/>
</dbReference>
<feature type="domain" description="PPM-type phosphatase" evidence="1">
    <location>
        <begin position="16"/>
        <end position="195"/>
    </location>
</feature>
<dbReference type="AlphaFoldDB" id="A0A5E6VYU4"/>
<dbReference type="Pfam" id="PF13672">
    <property type="entry name" value="PP2C_2"/>
    <property type="match status" value="1"/>
</dbReference>
<dbReference type="InterPro" id="IPR036457">
    <property type="entry name" value="PPM-type-like_dom_sf"/>
</dbReference>
<evidence type="ECO:0000313" key="2">
    <source>
        <dbReference type="EMBL" id="VVN21336.1"/>
    </source>
</evidence>
<sequence length="228" mass="25179">MRATIKWHTQAGRHTADNRDAFAHTAQTNANLYLIADGSSSHPRSGELAHALLNDLTQGFDQLPTQALNAEQLASALQKIIITRHQTLRGDFPLAACSYLLLCLLPDAAFTIHEGDCCLGVIDQDSEINWLSAVHCAPNWQGDLTPAQIARDSSRHSLTRCFSARRTSNPDINFWPVRPNQHWLLASDGFWAGLYAQTQQIFLRDGQLPAPPTDDDISCLSVIPSPIF</sequence>
<name>A0A5E6VYU4_PSEFL</name>
<organism evidence="2 3">
    <name type="scientific">Pseudomonas fluorescens</name>
    <dbReference type="NCBI Taxonomy" id="294"/>
    <lineage>
        <taxon>Bacteria</taxon>
        <taxon>Pseudomonadati</taxon>
        <taxon>Pseudomonadota</taxon>
        <taxon>Gammaproteobacteria</taxon>
        <taxon>Pseudomonadales</taxon>
        <taxon>Pseudomonadaceae</taxon>
        <taxon>Pseudomonas</taxon>
    </lineage>
</organism>
<dbReference type="EMBL" id="CABVGY010000028">
    <property type="protein sequence ID" value="VVN21336.1"/>
    <property type="molecule type" value="Genomic_DNA"/>
</dbReference>
<accession>A0A5E6VYU4</accession>
<protein>
    <recommendedName>
        <fullName evidence="1">PPM-type phosphatase domain-containing protein</fullName>
    </recommendedName>
</protein>